<keyword evidence="7 12" id="KW-0479">Metal-binding</keyword>
<protein>
    <recommendedName>
        <fullName evidence="6">Copper-containing nitrite reductase</fullName>
        <ecNumber evidence="5">1.7.2.1</ecNumber>
    </recommendedName>
</protein>
<dbReference type="Pfam" id="PF07732">
    <property type="entry name" value="Cu-oxidase_3"/>
    <property type="match status" value="1"/>
</dbReference>
<dbReference type="CDD" id="cd11020">
    <property type="entry name" value="CuRO_1_CuNIR"/>
    <property type="match status" value="1"/>
</dbReference>
<dbReference type="InterPro" id="IPR011707">
    <property type="entry name" value="Cu-oxidase-like_N"/>
</dbReference>
<dbReference type="InterPro" id="IPR001287">
    <property type="entry name" value="NO2-reductase_Cu"/>
</dbReference>
<dbReference type="AlphaFoldDB" id="D1C654"/>
<dbReference type="EMBL" id="CP001823">
    <property type="protein sequence ID" value="ACZ37592.1"/>
    <property type="molecule type" value="Genomic_DNA"/>
</dbReference>
<dbReference type="GO" id="GO:0005507">
    <property type="term" value="F:copper ion binding"/>
    <property type="evidence" value="ECO:0007669"/>
    <property type="project" value="InterPro"/>
</dbReference>
<feature type="binding site" description="type 1 copper site" evidence="12">
    <location>
        <position position="185"/>
    </location>
    <ligand>
        <name>Cu cation</name>
        <dbReference type="ChEBI" id="CHEBI:23378"/>
        <label>1</label>
    </ligand>
</feature>
<evidence type="ECO:0000256" key="6">
    <source>
        <dbReference type="ARBA" id="ARBA00017290"/>
    </source>
</evidence>
<evidence type="ECO:0000256" key="12">
    <source>
        <dbReference type="PIRSR" id="PIRSR601287-1"/>
    </source>
</evidence>
<keyword evidence="15" id="KW-1185">Reference proteome</keyword>
<evidence type="ECO:0000256" key="3">
    <source>
        <dbReference type="ARBA" id="ARBA00010609"/>
    </source>
</evidence>
<comment type="subunit">
    <text evidence="4">Homotrimer.</text>
</comment>
<keyword evidence="9 14" id="KW-0560">Oxidoreductase</keyword>
<dbReference type="PANTHER" id="PTHR11709:SF394">
    <property type="entry name" value="FI03373P-RELATED"/>
    <property type="match status" value="1"/>
</dbReference>
<feature type="binding site" description="type 1 copper site" evidence="12">
    <location>
        <position position="176"/>
    </location>
    <ligand>
        <name>Cu cation</name>
        <dbReference type="ChEBI" id="CHEBI:23378"/>
        <label>1</label>
    </ligand>
</feature>
<dbReference type="RefSeq" id="WP_012870640.1">
    <property type="nucleotide sequence ID" value="NC_013523.1"/>
</dbReference>
<evidence type="ECO:0000256" key="11">
    <source>
        <dbReference type="ARBA" id="ARBA00049340"/>
    </source>
</evidence>
<comment type="cofactor">
    <cofactor evidence="1 12">
        <name>Cu(+)</name>
        <dbReference type="ChEBI" id="CHEBI:49552"/>
    </cofactor>
</comment>
<feature type="domain" description="Plastocyanin-like" evidence="13">
    <location>
        <begin position="89"/>
        <end position="199"/>
    </location>
</feature>
<dbReference type="STRING" id="479434.Sthe_0153"/>
<dbReference type="EC" id="1.7.2.1" evidence="5"/>
<evidence type="ECO:0000256" key="9">
    <source>
        <dbReference type="ARBA" id="ARBA00023002"/>
    </source>
</evidence>
<evidence type="ECO:0000256" key="5">
    <source>
        <dbReference type="ARBA" id="ARBA00011882"/>
    </source>
</evidence>
<name>D1C654_SPHTD</name>
<comment type="similarity">
    <text evidence="3">Belongs to the multicopper oxidase family.</text>
</comment>
<accession>D1C654</accession>
<evidence type="ECO:0000256" key="10">
    <source>
        <dbReference type="ARBA" id="ARBA00023008"/>
    </source>
</evidence>
<reference evidence="14 15" key="2">
    <citation type="journal article" date="2010" name="Stand. Genomic Sci.">
        <title>Complete genome sequence of Desulfohalobium retbaense type strain (HR(100)).</title>
        <authorList>
            <person name="Spring S."/>
            <person name="Nolan M."/>
            <person name="Lapidus A."/>
            <person name="Glavina Del Rio T."/>
            <person name="Copeland A."/>
            <person name="Tice H."/>
            <person name="Cheng J.F."/>
            <person name="Lucas S."/>
            <person name="Land M."/>
            <person name="Chen F."/>
            <person name="Bruce D."/>
            <person name="Goodwin L."/>
            <person name="Pitluck S."/>
            <person name="Ivanova N."/>
            <person name="Mavromatis K."/>
            <person name="Mikhailova N."/>
            <person name="Pati A."/>
            <person name="Chen A."/>
            <person name="Palaniappan K."/>
            <person name="Hauser L."/>
            <person name="Chang Y.J."/>
            <person name="Jeffries C.D."/>
            <person name="Munk C."/>
            <person name="Kiss H."/>
            <person name="Chain P."/>
            <person name="Han C."/>
            <person name="Brettin T."/>
            <person name="Detter J.C."/>
            <person name="Schuler E."/>
            <person name="Goker M."/>
            <person name="Rohde M."/>
            <person name="Bristow J."/>
            <person name="Eisen J.A."/>
            <person name="Markowitz V."/>
            <person name="Hugenholtz P."/>
            <person name="Kyrpides N.C."/>
            <person name="Klenk H.P."/>
        </authorList>
    </citation>
    <scope>NUCLEOTIDE SEQUENCE [LARGE SCALE GENOMIC DNA]</scope>
    <source>
        <strain evidence="15">ATCC 49802 / DSM 20745 / S 6022</strain>
    </source>
</reference>
<dbReference type="HOGENOM" id="CLU_031740_1_0_0"/>
<organism evidence="14 15">
    <name type="scientific">Sphaerobacter thermophilus (strain ATCC 49802 / DSM 20745 / KCCM 41009 / NCIMB 13125 / S 6022)</name>
    <dbReference type="NCBI Taxonomy" id="479434"/>
    <lineage>
        <taxon>Bacteria</taxon>
        <taxon>Pseudomonadati</taxon>
        <taxon>Thermomicrobiota</taxon>
        <taxon>Thermomicrobia</taxon>
        <taxon>Sphaerobacterales</taxon>
        <taxon>Sphaerobacterineae</taxon>
        <taxon>Sphaerobacteraceae</taxon>
        <taxon>Sphaerobacter</taxon>
    </lineage>
</organism>
<evidence type="ECO:0000259" key="13">
    <source>
        <dbReference type="Pfam" id="PF07732"/>
    </source>
</evidence>
<evidence type="ECO:0000256" key="7">
    <source>
        <dbReference type="ARBA" id="ARBA00022723"/>
    </source>
</evidence>
<evidence type="ECO:0000256" key="8">
    <source>
        <dbReference type="ARBA" id="ARBA00022737"/>
    </source>
</evidence>
<gene>
    <name evidence="14" type="ordered locus">Sthe_0153</name>
</gene>
<dbReference type="PANTHER" id="PTHR11709">
    <property type="entry name" value="MULTI-COPPER OXIDASE"/>
    <property type="match status" value="1"/>
</dbReference>
<dbReference type="eggNOG" id="COG2132">
    <property type="taxonomic scope" value="Bacteria"/>
</dbReference>
<dbReference type="InterPro" id="IPR045087">
    <property type="entry name" value="Cu-oxidase_fam"/>
</dbReference>
<dbReference type="Proteomes" id="UP000002027">
    <property type="component" value="Chromosome 1"/>
</dbReference>
<keyword evidence="10 12" id="KW-0186">Copper</keyword>
<feature type="binding site" description="type 1 copper site" evidence="12">
    <location>
        <position position="136"/>
    </location>
    <ligand>
        <name>Cu cation</name>
        <dbReference type="ChEBI" id="CHEBI:23378"/>
        <label>1</label>
    </ligand>
</feature>
<dbReference type="PRINTS" id="PR00695">
    <property type="entry name" value="CUNO2RDTASE"/>
</dbReference>
<proteinExistence type="inferred from homology"/>
<keyword evidence="8" id="KW-0677">Repeat</keyword>
<dbReference type="NCBIfam" id="TIGR02376">
    <property type="entry name" value="Cu_nitrite_red"/>
    <property type="match status" value="1"/>
</dbReference>
<reference evidence="15" key="1">
    <citation type="submission" date="2009-11" db="EMBL/GenBank/DDBJ databases">
        <title>The complete chromosome 1 of Sphaerobacter thermophilus DSM 20745.</title>
        <authorList>
            <person name="Lucas S."/>
            <person name="Copeland A."/>
            <person name="Lapidus A."/>
            <person name="Glavina del Rio T."/>
            <person name="Dalin E."/>
            <person name="Tice H."/>
            <person name="Bruce D."/>
            <person name="Goodwin L."/>
            <person name="Pitluck S."/>
            <person name="Kyrpides N."/>
            <person name="Mavromatis K."/>
            <person name="Ivanova N."/>
            <person name="Mikhailova N."/>
            <person name="LaButti K.M."/>
            <person name="Clum A."/>
            <person name="Sun H.I."/>
            <person name="Brettin T."/>
            <person name="Detter J.C."/>
            <person name="Han C."/>
            <person name="Larimer F."/>
            <person name="Land M."/>
            <person name="Hauser L."/>
            <person name="Markowitz V."/>
            <person name="Cheng J.F."/>
            <person name="Hugenholtz P."/>
            <person name="Woyke T."/>
            <person name="Wu D."/>
            <person name="Steenblock K."/>
            <person name="Schneider S."/>
            <person name="Pukall R."/>
            <person name="Goeker M."/>
            <person name="Klenk H.P."/>
            <person name="Eisen J.A."/>
        </authorList>
    </citation>
    <scope>NUCLEOTIDE SEQUENCE [LARGE SCALE GENOMIC DNA]</scope>
    <source>
        <strain evidence="15">ATCC 49802 / DSM 20745 / S 6022</strain>
    </source>
</reference>
<evidence type="ECO:0000313" key="14">
    <source>
        <dbReference type="EMBL" id="ACZ37592.1"/>
    </source>
</evidence>
<comment type="catalytic activity">
    <reaction evidence="11">
        <text>nitric oxide + Fe(III)-[cytochrome c] + H2O = Fe(II)-[cytochrome c] + nitrite + 2 H(+)</text>
        <dbReference type="Rhea" id="RHEA:15233"/>
        <dbReference type="Rhea" id="RHEA-COMP:10350"/>
        <dbReference type="Rhea" id="RHEA-COMP:14399"/>
        <dbReference type="ChEBI" id="CHEBI:15377"/>
        <dbReference type="ChEBI" id="CHEBI:15378"/>
        <dbReference type="ChEBI" id="CHEBI:16301"/>
        <dbReference type="ChEBI" id="CHEBI:16480"/>
        <dbReference type="ChEBI" id="CHEBI:29033"/>
        <dbReference type="ChEBI" id="CHEBI:29034"/>
        <dbReference type="EC" id="1.7.2.1"/>
    </reaction>
</comment>
<dbReference type="FunFam" id="2.60.40.420:FF:000093">
    <property type="entry name" value="Copper-containing nitrite reductase"/>
    <property type="match status" value="1"/>
</dbReference>
<dbReference type="GO" id="GO:0050421">
    <property type="term" value="F:nitrite reductase (NO-forming) activity"/>
    <property type="evidence" value="ECO:0007669"/>
    <property type="project" value="UniProtKB-EC"/>
</dbReference>
<dbReference type="InterPro" id="IPR008972">
    <property type="entry name" value="Cupredoxin"/>
</dbReference>
<feature type="binding site" description="type 1 copper site" evidence="12">
    <location>
        <position position="331"/>
    </location>
    <ligand>
        <name>Cu cation</name>
        <dbReference type="ChEBI" id="CHEBI:23378"/>
        <label>1</label>
    </ligand>
</feature>
<feature type="binding site" description="type 1 copper site" evidence="12">
    <location>
        <position position="141"/>
    </location>
    <ligand>
        <name>Cu cation</name>
        <dbReference type="ChEBI" id="CHEBI:23378"/>
        <label>1</label>
    </ligand>
</feature>
<evidence type="ECO:0000256" key="2">
    <source>
        <dbReference type="ARBA" id="ARBA00001973"/>
    </source>
</evidence>
<evidence type="ECO:0000256" key="4">
    <source>
        <dbReference type="ARBA" id="ARBA00011233"/>
    </source>
</evidence>
<dbReference type="InParanoid" id="D1C654"/>
<dbReference type="SUPFAM" id="SSF49503">
    <property type="entry name" value="Cupredoxins"/>
    <property type="match status" value="2"/>
</dbReference>
<dbReference type="KEGG" id="sti:Sthe_0153"/>
<feature type="binding site" description="type 1 copper site" evidence="12">
    <location>
        <position position="190"/>
    </location>
    <ligand>
        <name>Cu cation</name>
        <dbReference type="ChEBI" id="CHEBI:23378"/>
        <label>1</label>
    </ligand>
</feature>
<dbReference type="Gene3D" id="2.60.40.420">
    <property type="entry name" value="Cupredoxins - blue copper proteins"/>
    <property type="match status" value="2"/>
</dbReference>
<evidence type="ECO:0000313" key="15">
    <source>
        <dbReference type="Proteomes" id="UP000002027"/>
    </source>
</evidence>
<dbReference type="CDD" id="cd04208">
    <property type="entry name" value="CuRO_2_CuNIR"/>
    <property type="match status" value="1"/>
</dbReference>
<evidence type="ECO:0000256" key="1">
    <source>
        <dbReference type="ARBA" id="ARBA00001960"/>
    </source>
</evidence>
<feature type="binding site" description="type 1 copper site" evidence="12">
    <location>
        <position position="177"/>
    </location>
    <ligand>
        <name>Cu cation</name>
        <dbReference type="ChEBI" id="CHEBI:23378"/>
        <label>1</label>
    </ligand>
</feature>
<comment type="cofactor">
    <cofactor evidence="2 12">
        <name>Cu(2+)</name>
        <dbReference type="ChEBI" id="CHEBI:29036"/>
    </cofactor>
</comment>
<sequence length="367" mass="38421">MARIHLSKRTLRIAIAALSVVVLLLGAAAYGLPGISQPAADSHAGHAAAAASAVEPAPADLVRMPQPEVAPPVGDRGPQLVKVELEAKEIVAEIDDGVAYKFWTFNGTVPGPMIRVREGDTVELTLKNSLDSTAPHNIDLHAVTGPGGGAAATTVSPGKQATIQFLAMHPGVYVYHCATPPVAMHIANGMYGLIVVEPEGGLPQVDREFYVMQGDFYLSGERGEKGLHGFDMEQMLAENPDYVVFNGSVGALTGDNALKAKTGETVRIFFGVGGPNLTSSFHVIGEVFDRVAPEGAAEWVSHVQTTMVPAGGATIVEFQVEVPGNYTLVDHSLGRLAKGAAGVLQVEGPDNPEVYTVIEHGDQSGGH</sequence>